<evidence type="ECO:0000313" key="10">
    <source>
        <dbReference type="EMBL" id="TSJ43272.1"/>
    </source>
</evidence>
<name>A0A556MTY2_9SPHI</name>
<feature type="domain" description="PspC-related ToastRack" evidence="9">
    <location>
        <begin position="430"/>
        <end position="553"/>
    </location>
</feature>
<dbReference type="OrthoDB" id="5772680at2"/>
<evidence type="ECO:0000259" key="7">
    <source>
        <dbReference type="Pfam" id="PF04024"/>
    </source>
</evidence>
<keyword evidence="2" id="KW-1003">Cell membrane</keyword>
<dbReference type="PANTHER" id="PTHR33885">
    <property type="entry name" value="PHAGE SHOCK PROTEIN C"/>
    <property type="match status" value="1"/>
</dbReference>
<gene>
    <name evidence="10" type="ORF">FO440_03510</name>
</gene>
<evidence type="ECO:0000256" key="2">
    <source>
        <dbReference type="ARBA" id="ARBA00022475"/>
    </source>
</evidence>
<proteinExistence type="predicted"/>
<feature type="domain" description="Phage shock protein PspC N-terminal" evidence="7">
    <location>
        <begin position="134"/>
        <end position="191"/>
    </location>
</feature>
<feature type="transmembrane region" description="Helical" evidence="6">
    <location>
        <begin position="311"/>
        <end position="331"/>
    </location>
</feature>
<dbReference type="Pfam" id="PF22744">
    <property type="entry name" value="Toast-rack_PspC-Cterm"/>
    <property type="match status" value="1"/>
</dbReference>
<evidence type="ECO:0000259" key="8">
    <source>
        <dbReference type="Pfam" id="PF22571"/>
    </source>
</evidence>
<organism evidence="10 11">
    <name type="scientific">Mucilaginibacter corticis</name>
    <dbReference type="NCBI Taxonomy" id="2597670"/>
    <lineage>
        <taxon>Bacteria</taxon>
        <taxon>Pseudomonadati</taxon>
        <taxon>Bacteroidota</taxon>
        <taxon>Sphingobacteriia</taxon>
        <taxon>Sphingobacteriales</taxon>
        <taxon>Sphingobacteriaceae</taxon>
        <taxon>Mucilaginibacter</taxon>
    </lineage>
</organism>
<evidence type="ECO:0000313" key="11">
    <source>
        <dbReference type="Proteomes" id="UP000318733"/>
    </source>
</evidence>
<keyword evidence="5 6" id="KW-0472">Membrane</keyword>
<feature type="transmembrane region" description="Helical" evidence="6">
    <location>
        <begin position="264"/>
        <end position="291"/>
    </location>
</feature>
<dbReference type="InterPro" id="IPR007168">
    <property type="entry name" value="Phageshock_PspC_N"/>
</dbReference>
<evidence type="ECO:0000256" key="6">
    <source>
        <dbReference type="SAM" id="Phobius"/>
    </source>
</evidence>
<evidence type="ECO:0000256" key="3">
    <source>
        <dbReference type="ARBA" id="ARBA00022692"/>
    </source>
</evidence>
<feature type="transmembrane region" description="Helical" evidence="6">
    <location>
        <begin position="343"/>
        <end position="363"/>
    </location>
</feature>
<reference evidence="10 11" key="1">
    <citation type="submission" date="2019-07" db="EMBL/GenBank/DDBJ databases">
        <authorList>
            <person name="Huq M.A."/>
        </authorList>
    </citation>
    <scope>NUCLEOTIDE SEQUENCE [LARGE SCALE GENOMIC DNA]</scope>
    <source>
        <strain evidence="10 11">MAH-19</strain>
    </source>
</reference>
<dbReference type="InterPro" id="IPR052027">
    <property type="entry name" value="PspC"/>
</dbReference>
<accession>A0A556MTY2</accession>
<comment type="caution">
    <text evidence="10">The sequence shown here is derived from an EMBL/GenBank/DDBJ whole genome shotgun (WGS) entry which is preliminary data.</text>
</comment>
<dbReference type="PANTHER" id="PTHR33885:SF3">
    <property type="entry name" value="PHAGE SHOCK PROTEIN C"/>
    <property type="match status" value="1"/>
</dbReference>
<evidence type="ECO:0000259" key="9">
    <source>
        <dbReference type="Pfam" id="PF22744"/>
    </source>
</evidence>
<evidence type="ECO:0000256" key="5">
    <source>
        <dbReference type="ARBA" id="ARBA00023136"/>
    </source>
</evidence>
<dbReference type="Pfam" id="PF22571">
    <property type="entry name" value="LiaI-LiaF-TM_PspC"/>
    <property type="match status" value="1"/>
</dbReference>
<dbReference type="EMBL" id="VLPK01000001">
    <property type="protein sequence ID" value="TSJ43272.1"/>
    <property type="molecule type" value="Genomic_DNA"/>
</dbReference>
<feature type="domain" description="PspC-related transmembrane region" evidence="8">
    <location>
        <begin position="238"/>
        <end position="370"/>
    </location>
</feature>
<dbReference type="Pfam" id="PF04024">
    <property type="entry name" value="PspC"/>
    <property type="match status" value="1"/>
</dbReference>
<dbReference type="AlphaFoldDB" id="A0A556MTY2"/>
<protein>
    <submittedName>
        <fullName evidence="10">PspC domain-containing protein</fullName>
    </submittedName>
</protein>
<evidence type="ECO:0000256" key="4">
    <source>
        <dbReference type="ARBA" id="ARBA00022989"/>
    </source>
</evidence>
<dbReference type="Proteomes" id="UP000318733">
    <property type="component" value="Unassembled WGS sequence"/>
</dbReference>
<keyword evidence="11" id="KW-1185">Reference proteome</keyword>
<dbReference type="InterPro" id="IPR054321">
    <property type="entry name" value="PspC-rel_TM"/>
</dbReference>
<sequence length="571" mass="64527">MNWRLPCKQLPEKRNNTQPQKNHIMNKTIIININGTVFHIEEDAYEVLKNYMTDVKRHFLNSADSHEITTDIENRIAEMFTETLISENKQVIVEADVKKVVEQMGTVEDFENAENGDDHTSANSKYNYSNTGTRTLFRDPDDHLLGGVCSGLANYFDIQPIWVRLLFAVAVAFFGGGIFLYIILWIVIPKAVTRADRMAMKGEKLNLQGFKNNLEEELSAVRGHLSDLHNEARPMIYKFRDFVGELFHHLGEFFRGAGRILIKVIGVVILLACLAASIGLIVCLAMVTIWGDTHTHMFPFGITTSQYANRIFVAGFVVAFIPVLALFILITKAIFNARSVDRSVGSVIFIIWLFAVGVVTYYGTRVAAGFRSSASFDQTISLVTPSKNTYYLKLNDVKYFSHDDSVRLNMKSNFKGMVVTNDIDYGDYEHNSVSVRIEKSDVSQPVLVETFRAKGNEYEDALLNARNTKYIFSQQDSVLKFDHYLQRQPGAFWHDEEIEVTLKVPMNAVIVIDDNMADFLRDGIDIHQCKDKNKQPDASSASFIMTANGLECKVDTLVTSKPDTTKALKVK</sequence>
<keyword evidence="3 6" id="KW-0812">Transmembrane</keyword>
<evidence type="ECO:0000256" key="1">
    <source>
        <dbReference type="ARBA" id="ARBA00004162"/>
    </source>
</evidence>
<dbReference type="InterPro" id="IPR054319">
    <property type="entry name" value="PspC-rel_ToastRack"/>
</dbReference>
<keyword evidence="4 6" id="KW-1133">Transmembrane helix</keyword>
<comment type="subcellular location">
    <subcellularLocation>
        <location evidence="1">Cell membrane</location>
        <topology evidence="1">Single-pass membrane protein</topology>
    </subcellularLocation>
</comment>
<dbReference type="GO" id="GO:0005886">
    <property type="term" value="C:plasma membrane"/>
    <property type="evidence" value="ECO:0007669"/>
    <property type="project" value="UniProtKB-SubCell"/>
</dbReference>
<feature type="transmembrane region" description="Helical" evidence="6">
    <location>
        <begin position="161"/>
        <end position="188"/>
    </location>
</feature>